<feature type="signal peptide" evidence="1">
    <location>
        <begin position="1"/>
        <end position="22"/>
    </location>
</feature>
<dbReference type="SMART" id="SM00609">
    <property type="entry name" value="VIT"/>
    <property type="match status" value="1"/>
</dbReference>
<dbReference type="PROSITE" id="PS50234">
    <property type="entry name" value="VWFA"/>
    <property type="match status" value="1"/>
</dbReference>
<dbReference type="AlphaFoldDB" id="A0AAN9TMC7"/>
<dbReference type="InterPro" id="IPR013694">
    <property type="entry name" value="VIT"/>
</dbReference>
<dbReference type="GO" id="GO:0032991">
    <property type="term" value="C:protein-containing complex"/>
    <property type="evidence" value="ECO:0007669"/>
    <property type="project" value="UniProtKB-ARBA"/>
</dbReference>
<name>A0AAN9TMC7_9HEMI</name>
<dbReference type="SUPFAM" id="SSF53300">
    <property type="entry name" value="vWA-like"/>
    <property type="match status" value="1"/>
</dbReference>
<dbReference type="Gene3D" id="3.40.50.410">
    <property type="entry name" value="von Willebrand factor, type A domain"/>
    <property type="match status" value="1"/>
</dbReference>
<comment type="caution">
    <text evidence="4">The sequence shown here is derived from an EMBL/GenBank/DDBJ whole genome shotgun (WGS) entry which is preliminary data.</text>
</comment>
<dbReference type="InterPro" id="IPR050934">
    <property type="entry name" value="ITIH"/>
</dbReference>
<evidence type="ECO:0008006" key="6">
    <source>
        <dbReference type="Google" id="ProtNLM"/>
    </source>
</evidence>
<gene>
    <name evidence="4" type="ORF">V9T40_006492</name>
</gene>
<feature type="chain" id="PRO_5042829522" description="Inter-alpha-trypsin inhibitor heavy chain H4-like" evidence="1">
    <location>
        <begin position="23"/>
        <end position="689"/>
    </location>
</feature>
<feature type="domain" description="VWFA" evidence="2">
    <location>
        <begin position="295"/>
        <end position="505"/>
    </location>
</feature>
<dbReference type="InterPro" id="IPR002035">
    <property type="entry name" value="VWF_A"/>
</dbReference>
<dbReference type="SMART" id="SM00327">
    <property type="entry name" value="VWA"/>
    <property type="match status" value="1"/>
</dbReference>
<protein>
    <recommendedName>
        <fullName evidence="6">Inter-alpha-trypsin inhibitor heavy chain H4-like</fullName>
    </recommendedName>
</protein>
<keyword evidence="5" id="KW-1185">Reference proteome</keyword>
<proteinExistence type="predicted"/>
<evidence type="ECO:0000313" key="4">
    <source>
        <dbReference type="EMBL" id="KAK7598257.1"/>
    </source>
</evidence>
<dbReference type="InterPro" id="IPR036465">
    <property type="entry name" value="vWFA_dom_sf"/>
</dbReference>
<dbReference type="PANTHER" id="PTHR10338">
    <property type="entry name" value="INTER-ALPHA-TRYPSIN INHIBITOR HEAVY CHAIN FAMILY MEMBER"/>
    <property type="match status" value="1"/>
</dbReference>
<sequence length="689" mass="76552">MLSSIKVAIFLWPLLLTPSVISRSFVTKVSEQQHFWKRDVAAVETNSTKPDIYSFDITSNITYRYAVTTVSSRVANPANTSKEISFHVTLPESAFISKFLMVIKDKVYEAYVKEKEEAKKDYQEAVDHGFTAGLVSMNTRDSNVFTVSVNVEANGKVTFNLTYEQLLTRTLGQYENIINVNPGQVIKTFNVHVNIEESSNITSLQVSDLKTGNEIDSNNTKSIDAKIDRPAGESARIAWSPDGKTQEELSADGVNGQFIVRYDVDHTSHPNQILVDEGYFVHFYSPTDLKTLPKHVLFVLDISGSMGGRKIEQLREALTLILADIGKGDYFSILLFSDAVQLWTLNGTVGDASPPIIYDEVSTTTAPEVEINHRFIVPATPEHIKKATEFAKTLQETGGTNIIAAIRKSLEIAKWGQKQPSIKAKPLIIFLTDGQPNVEMSDPEEINKNVNKLNSDKYPIFSLAFGQGADFEFLRKLSLSNAGFARNIYVASDTTLQLKNFYKEVASPLLSNVTFEYVPGQIAEGYVTKRVFNNLYNGSELVVAGKLSNNTKGLGGNLTYEGVDGFFCIPLPTPFDIPAQNPRAHLEKLFAYMYIKELLDKDLISDDKNSTYKQKALKLSLEYGFVTPLTSLVVVKPNETDSGASIKNANALPSETVPASMQFAPAGKLIHNLYEIILRLRSSRYTNNF</sequence>
<accession>A0AAN9TMC7</accession>
<dbReference type="Proteomes" id="UP001367676">
    <property type="component" value="Unassembled WGS sequence"/>
</dbReference>
<organism evidence="4 5">
    <name type="scientific">Parthenolecanium corni</name>
    <dbReference type="NCBI Taxonomy" id="536013"/>
    <lineage>
        <taxon>Eukaryota</taxon>
        <taxon>Metazoa</taxon>
        <taxon>Ecdysozoa</taxon>
        <taxon>Arthropoda</taxon>
        <taxon>Hexapoda</taxon>
        <taxon>Insecta</taxon>
        <taxon>Pterygota</taxon>
        <taxon>Neoptera</taxon>
        <taxon>Paraneoptera</taxon>
        <taxon>Hemiptera</taxon>
        <taxon>Sternorrhyncha</taxon>
        <taxon>Coccoidea</taxon>
        <taxon>Coccidae</taxon>
        <taxon>Parthenolecanium</taxon>
    </lineage>
</organism>
<evidence type="ECO:0000259" key="2">
    <source>
        <dbReference type="PROSITE" id="PS50234"/>
    </source>
</evidence>
<dbReference type="Pfam" id="PF13768">
    <property type="entry name" value="VWA_3"/>
    <property type="match status" value="1"/>
</dbReference>
<feature type="domain" description="VIT" evidence="3">
    <location>
        <begin position="36"/>
        <end position="165"/>
    </location>
</feature>
<evidence type="ECO:0000259" key="3">
    <source>
        <dbReference type="PROSITE" id="PS51468"/>
    </source>
</evidence>
<dbReference type="PANTHER" id="PTHR10338:SF108">
    <property type="entry name" value="INTER-ALPHA-TRYPSIN INHIBITOR HEAVY CHAIN H4-LIKE PROTEIN"/>
    <property type="match status" value="1"/>
</dbReference>
<evidence type="ECO:0000256" key="1">
    <source>
        <dbReference type="SAM" id="SignalP"/>
    </source>
</evidence>
<keyword evidence="1" id="KW-0732">Signal</keyword>
<evidence type="ECO:0000313" key="5">
    <source>
        <dbReference type="Proteomes" id="UP001367676"/>
    </source>
</evidence>
<reference evidence="4 5" key="1">
    <citation type="submission" date="2024-03" db="EMBL/GenBank/DDBJ databases">
        <title>Adaptation during the transition from Ophiocordyceps entomopathogen to insect associate is accompanied by gene loss and intensified selection.</title>
        <authorList>
            <person name="Ward C.M."/>
            <person name="Onetto C.A."/>
            <person name="Borneman A.R."/>
        </authorList>
    </citation>
    <scope>NUCLEOTIDE SEQUENCE [LARGE SCALE GENOMIC DNA]</scope>
    <source>
        <strain evidence="4">AWRI1</strain>
        <tissue evidence="4">Single Adult Female</tissue>
    </source>
</reference>
<dbReference type="Pfam" id="PF08487">
    <property type="entry name" value="VIT"/>
    <property type="match status" value="1"/>
</dbReference>
<dbReference type="EMBL" id="JBBCAQ010000014">
    <property type="protein sequence ID" value="KAK7598257.1"/>
    <property type="molecule type" value="Genomic_DNA"/>
</dbReference>
<dbReference type="PROSITE" id="PS51468">
    <property type="entry name" value="VIT"/>
    <property type="match status" value="1"/>
</dbReference>